<feature type="compositionally biased region" description="Low complexity" evidence="1">
    <location>
        <begin position="451"/>
        <end position="467"/>
    </location>
</feature>
<feature type="compositionally biased region" description="Polar residues" evidence="1">
    <location>
        <begin position="625"/>
        <end position="643"/>
    </location>
</feature>
<dbReference type="GO" id="GO:0000151">
    <property type="term" value="C:ubiquitin ligase complex"/>
    <property type="evidence" value="ECO:0007669"/>
    <property type="project" value="TreeGrafter"/>
</dbReference>
<dbReference type="Pfam" id="PF23326">
    <property type="entry name" value="UBL_UBAC1"/>
    <property type="match status" value="1"/>
</dbReference>
<evidence type="ECO:0000313" key="4">
    <source>
        <dbReference type="Proteomes" id="UP001286313"/>
    </source>
</evidence>
<dbReference type="InterPro" id="IPR015940">
    <property type="entry name" value="UBA"/>
</dbReference>
<dbReference type="AlphaFoldDB" id="A0AAE1F4F9"/>
<sequence length="660" mass="72326">MLAWLKRRARVTTSINLLRRHLPSEMFVSEPVQSILTPSLKLVVVNNEGQDFSLEVPPDMTVERVKKMALGHFYDPAVATGGDERGSGEGGKTGGDRTYRLVLVREARSLNETNSLHLEQLLDYDELLLVKRRPAPQSTESPAQVTPPPTLEQILDFTTNLVPRNTERPQQHPQQPVDFQIEFRRILVTMIEASVRLISADPDSEDVFNHILEKLERRHKPQVDRNSLKQLTDMGFPEAKATKALQVKRNVREAAEWLLEQNSQEDGGGDDYLLRCVGGEGDSSTTTDNSHIPTTSNTHQDPAERVLNTFLQYRKKWFQPNPQALVKLTSMGFSEQQAIDALRATGNKILVASNLLLNGMAVQDTKGLERDSPIISAILASPVIQLALPKPKTLLALMMLYESPNNANMWLSDPDTHPVVSQVIRIYHAEKHSLGRPPPPDSTVTARDSPNHSSTTSSTLSQPTLLPTTTTFTPVYLSRGQSQTGHPFMISIRNSSGVGGVGTGPVGTVGASWPGGSPIHRASPSVTPPRTQPTPPANTTVLRPNLEEPMSHSGSPIRRPQGNNVAYVLAPHQYQMDLSLLGQQFGNSPPVTLEDPPSSDTALPVTLASSTSADHLHPSALITYTTTNLQDQNTRPSPATLSNDVEMDDTVGDSQDMDTQ</sequence>
<comment type="caution">
    <text evidence="3">The sequence shown here is derived from an EMBL/GenBank/DDBJ whole genome shotgun (WGS) entry which is preliminary data.</text>
</comment>
<keyword evidence="4" id="KW-1185">Reference proteome</keyword>
<dbReference type="EMBL" id="JAWQEG010003353">
    <property type="protein sequence ID" value="KAK3866696.1"/>
    <property type="molecule type" value="Genomic_DNA"/>
</dbReference>
<accession>A0AAE1F4F9</accession>
<dbReference type="InterPro" id="IPR057650">
    <property type="entry name" value="UBL_UBAC1"/>
</dbReference>
<feature type="domain" description="UBA" evidence="2">
    <location>
        <begin position="319"/>
        <end position="359"/>
    </location>
</feature>
<dbReference type="SMART" id="SM00165">
    <property type="entry name" value="UBA"/>
    <property type="match status" value="2"/>
</dbReference>
<name>A0AAE1F4F9_PETCI</name>
<dbReference type="Gene3D" id="1.10.8.10">
    <property type="entry name" value="DNA helicase RuvA subunit, C-terminal domain"/>
    <property type="match status" value="2"/>
</dbReference>
<dbReference type="PROSITE" id="PS50030">
    <property type="entry name" value="UBA"/>
    <property type="match status" value="2"/>
</dbReference>
<dbReference type="InterPro" id="IPR052476">
    <property type="entry name" value="UBAC1"/>
</dbReference>
<reference evidence="3" key="1">
    <citation type="submission" date="2023-10" db="EMBL/GenBank/DDBJ databases">
        <title>Genome assemblies of two species of porcelain crab, Petrolisthes cinctipes and Petrolisthes manimaculis (Anomura: Porcellanidae).</title>
        <authorList>
            <person name="Angst P."/>
        </authorList>
    </citation>
    <scope>NUCLEOTIDE SEQUENCE</scope>
    <source>
        <strain evidence="3">PB745_01</strain>
        <tissue evidence="3">Gill</tissue>
    </source>
</reference>
<feature type="region of interest" description="Disordered" evidence="1">
    <location>
        <begin position="625"/>
        <end position="660"/>
    </location>
</feature>
<feature type="compositionally biased region" description="Acidic residues" evidence="1">
    <location>
        <begin position="645"/>
        <end position="660"/>
    </location>
</feature>
<feature type="region of interest" description="Disordered" evidence="1">
    <location>
        <begin position="522"/>
        <end position="562"/>
    </location>
</feature>
<feature type="domain" description="UBA" evidence="2">
    <location>
        <begin position="222"/>
        <end position="261"/>
    </location>
</feature>
<feature type="region of interest" description="Disordered" evidence="1">
    <location>
        <begin position="430"/>
        <end position="467"/>
    </location>
</feature>
<dbReference type="SUPFAM" id="SSF46934">
    <property type="entry name" value="UBA-like"/>
    <property type="match status" value="2"/>
</dbReference>
<protein>
    <recommendedName>
        <fullName evidence="2">UBA domain-containing protein</fullName>
    </recommendedName>
</protein>
<feature type="compositionally biased region" description="Polar residues" evidence="1">
    <location>
        <begin position="282"/>
        <end position="300"/>
    </location>
</feature>
<dbReference type="PANTHER" id="PTHR46738">
    <property type="entry name" value="UBIQUITIN-ASSOCIATED DOMAIN-CONTAINING PROTEIN 1"/>
    <property type="match status" value="1"/>
</dbReference>
<gene>
    <name evidence="3" type="ORF">Pcinc_027785</name>
</gene>
<evidence type="ECO:0000313" key="3">
    <source>
        <dbReference type="EMBL" id="KAK3866696.1"/>
    </source>
</evidence>
<dbReference type="InterPro" id="IPR009060">
    <property type="entry name" value="UBA-like_sf"/>
</dbReference>
<proteinExistence type="predicted"/>
<feature type="region of interest" description="Disordered" evidence="1">
    <location>
        <begin position="280"/>
        <end position="301"/>
    </location>
</feature>
<evidence type="ECO:0000256" key="1">
    <source>
        <dbReference type="SAM" id="MobiDB-lite"/>
    </source>
</evidence>
<dbReference type="PANTHER" id="PTHR46738:SF1">
    <property type="entry name" value="UBIQUITIN-ASSOCIATED DOMAIN-CONTAINING PROTEIN 1"/>
    <property type="match status" value="1"/>
</dbReference>
<organism evidence="3 4">
    <name type="scientific">Petrolisthes cinctipes</name>
    <name type="common">Flat porcelain crab</name>
    <dbReference type="NCBI Taxonomy" id="88211"/>
    <lineage>
        <taxon>Eukaryota</taxon>
        <taxon>Metazoa</taxon>
        <taxon>Ecdysozoa</taxon>
        <taxon>Arthropoda</taxon>
        <taxon>Crustacea</taxon>
        <taxon>Multicrustacea</taxon>
        <taxon>Malacostraca</taxon>
        <taxon>Eumalacostraca</taxon>
        <taxon>Eucarida</taxon>
        <taxon>Decapoda</taxon>
        <taxon>Pleocyemata</taxon>
        <taxon>Anomura</taxon>
        <taxon>Galatheoidea</taxon>
        <taxon>Porcellanidae</taxon>
        <taxon>Petrolisthes</taxon>
    </lineage>
</organism>
<feature type="compositionally biased region" description="Pro residues" evidence="1">
    <location>
        <begin position="526"/>
        <end position="536"/>
    </location>
</feature>
<dbReference type="Proteomes" id="UP001286313">
    <property type="component" value="Unassembled WGS sequence"/>
</dbReference>
<evidence type="ECO:0000259" key="2">
    <source>
        <dbReference type="PROSITE" id="PS50030"/>
    </source>
</evidence>
<dbReference type="Pfam" id="PF22562">
    <property type="entry name" value="UBA_7"/>
    <property type="match status" value="2"/>
</dbReference>